<feature type="transmembrane region" description="Helical" evidence="8">
    <location>
        <begin position="289"/>
        <end position="308"/>
    </location>
</feature>
<dbReference type="PANTHER" id="PTHR12383:SF36">
    <property type="entry name" value="MITOCHONDRIAL ATP-INDEPENDENT INNER MEMBRANE PROTEASE SUBUNIT 1B-RELATED"/>
    <property type="match status" value="1"/>
</dbReference>
<feature type="active site" evidence="7">
    <location>
        <position position="63"/>
    </location>
</feature>
<dbReference type="GO" id="GO:0006627">
    <property type="term" value="P:protein processing involved in protein targeting to mitochondrion"/>
    <property type="evidence" value="ECO:0007669"/>
    <property type="project" value="TreeGrafter"/>
</dbReference>
<evidence type="ECO:0000256" key="6">
    <source>
        <dbReference type="ARBA" id="ARBA00038445"/>
    </source>
</evidence>
<gene>
    <name evidence="10" type="ORF">V8G54_024775</name>
</gene>
<keyword evidence="8" id="KW-0812">Transmembrane</keyword>
<dbReference type="NCBIfam" id="TIGR02227">
    <property type="entry name" value="sigpep_I_bact"/>
    <property type="match status" value="1"/>
</dbReference>
<feature type="domain" description="Peptidase S26" evidence="9">
    <location>
        <begin position="38"/>
        <end position="180"/>
    </location>
</feature>
<comment type="subcellular location">
    <subcellularLocation>
        <location evidence="1">Mitochondrion inner membrane</location>
    </subcellularLocation>
</comment>
<evidence type="ECO:0000313" key="11">
    <source>
        <dbReference type="Proteomes" id="UP001374535"/>
    </source>
</evidence>
<dbReference type="EMBL" id="CP144694">
    <property type="protein sequence ID" value="WVZ03969.1"/>
    <property type="molecule type" value="Genomic_DNA"/>
</dbReference>
<name>A0AAQ3RQG4_VIGMU</name>
<evidence type="ECO:0000256" key="1">
    <source>
        <dbReference type="ARBA" id="ARBA00004273"/>
    </source>
</evidence>
<dbReference type="GO" id="GO:0004252">
    <property type="term" value="F:serine-type endopeptidase activity"/>
    <property type="evidence" value="ECO:0007669"/>
    <property type="project" value="InterPro"/>
</dbReference>
<dbReference type="PANTHER" id="PTHR12383">
    <property type="entry name" value="PROTEASE FAMILY S26 MITOCHONDRIAL INNER MEMBRANE PROTEASE-RELATED"/>
    <property type="match status" value="1"/>
</dbReference>
<dbReference type="AlphaFoldDB" id="A0AAQ3RQG4"/>
<dbReference type="InterPro" id="IPR019758">
    <property type="entry name" value="Pept_S26A_signal_pept_1_CS"/>
</dbReference>
<dbReference type="PROSITE" id="PS00761">
    <property type="entry name" value="SPASE_I_3"/>
    <property type="match status" value="1"/>
</dbReference>
<evidence type="ECO:0000256" key="7">
    <source>
        <dbReference type="PIRSR" id="PIRSR600223-1"/>
    </source>
</evidence>
<keyword evidence="3" id="KW-0378">Hydrolase</keyword>
<evidence type="ECO:0000256" key="8">
    <source>
        <dbReference type="SAM" id="Phobius"/>
    </source>
</evidence>
<comment type="similarity">
    <text evidence="6">Belongs to the peptidase S26 family. IMP1 subfamily.</text>
</comment>
<proteinExistence type="inferred from homology"/>
<keyword evidence="4" id="KW-0496">Mitochondrion</keyword>
<dbReference type="SUPFAM" id="SSF51306">
    <property type="entry name" value="LexA/Signal peptidase"/>
    <property type="match status" value="1"/>
</dbReference>
<keyword evidence="8" id="KW-1133">Transmembrane helix</keyword>
<reference evidence="10 11" key="1">
    <citation type="journal article" date="2023" name="Life. Sci Alliance">
        <title>Evolutionary insights into 3D genome organization and epigenetic landscape of Vigna mungo.</title>
        <authorList>
            <person name="Junaid A."/>
            <person name="Singh B."/>
            <person name="Bhatia S."/>
        </authorList>
    </citation>
    <scope>NUCLEOTIDE SEQUENCE [LARGE SCALE GENOMIC DNA]</scope>
    <source>
        <strain evidence="10">Urdbean</strain>
    </source>
</reference>
<sequence>MLSAFPLHSHLTTIWFTNGEQSSCFPQRIKSAVMTFGTIFKSLCYIHVVKTYLIDPLGTIGPSMLPTIDSTLSIFLTEKISTRFGKVDRGDIVVFCDPQKPGHYLTKRVIGLEGDSITYSSNPETNDLVDDNFTHISYPENNDKPQTVVVRKGSIWVEGDNKSYSRDSRKFGPVPYGLIQSKIFWKRFKLLLRSVARSIGNSIGNLKLSDCAWYVAATVVVTVKGSIYWEIRAFAVEFCLSVWKQRGGRSITVEDEFWFSVLEDIGRSNEVLFLRSEQVEVVFPHGSCLLVPVICSVVVHFTVLWYLYSVVVPSCKCSGPRCVVFVVFCKVEAVAVI</sequence>
<evidence type="ECO:0000256" key="5">
    <source>
        <dbReference type="ARBA" id="ARBA00023136"/>
    </source>
</evidence>
<dbReference type="InterPro" id="IPR019533">
    <property type="entry name" value="Peptidase_S26"/>
</dbReference>
<evidence type="ECO:0000256" key="2">
    <source>
        <dbReference type="ARBA" id="ARBA00022792"/>
    </source>
</evidence>
<dbReference type="InterPro" id="IPR000223">
    <property type="entry name" value="Pept_S26A_signal_pept_1"/>
</dbReference>
<keyword evidence="5 8" id="KW-0472">Membrane</keyword>
<dbReference type="GO" id="GO:0006465">
    <property type="term" value="P:signal peptide processing"/>
    <property type="evidence" value="ECO:0007669"/>
    <property type="project" value="InterPro"/>
</dbReference>
<keyword evidence="2" id="KW-0999">Mitochondrion inner membrane</keyword>
<dbReference type="Proteomes" id="UP001374535">
    <property type="component" value="Chromosome 7"/>
</dbReference>
<keyword evidence="11" id="KW-1185">Reference proteome</keyword>
<protein>
    <recommendedName>
        <fullName evidence="9">Peptidase S26 domain-containing protein</fullName>
    </recommendedName>
</protein>
<dbReference type="CDD" id="cd06530">
    <property type="entry name" value="S26_SPase_I"/>
    <property type="match status" value="1"/>
</dbReference>
<dbReference type="InterPro" id="IPR036286">
    <property type="entry name" value="LexA/Signal_pep-like_sf"/>
</dbReference>
<evidence type="ECO:0000259" key="9">
    <source>
        <dbReference type="Pfam" id="PF10502"/>
    </source>
</evidence>
<evidence type="ECO:0000256" key="4">
    <source>
        <dbReference type="ARBA" id="ARBA00023128"/>
    </source>
</evidence>
<evidence type="ECO:0000256" key="3">
    <source>
        <dbReference type="ARBA" id="ARBA00022801"/>
    </source>
</evidence>
<accession>A0AAQ3RQG4</accession>
<evidence type="ECO:0000313" key="10">
    <source>
        <dbReference type="EMBL" id="WVZ03969.1"/>
    </source>
</evidence>
<organism evidence="10 11">
    <name type="scientific">Vigna mungo</name>
    <name type="common">Black gram</name>
    <name type="synonym">Phaseolus mungo</name>
    <dbReference type="NCBI Taxonomy" id="3915"/>
    <lineage>
        <taxon>Eukaryota</taxon>
        <taxon>Viridiplantae</taxon>
        <taxon>Streptophyta</taxon>
        <taxon>Embryophyta</taxon>
        <taxon>Tracheophyta</taxon>
        <taxon>Spermatophyta</taxon>
        <taxon>Magnoliopsida</taxon>
        <taxon>eudicotyledons</taxon>
        <taxon>Gunneridae</taxon>
        <taxon>Pentapetalae</taxon>
        <taxon>rosids</taxon>
        <taxon>fabids</taxon>
        <taxon>Fabales</taxon>
        <taxon>Fabaceae</taxon>
        <taxon>Papilionoideae</taxon>
        <taxon>50 kb inversion clade</taxon>
        <taxon>NPAAA clade</taxon>
        <taxon>indigoferoid/millettioid clade</taxon>
        <taxon>Phaseoleae</taxon>
        <taxon>Vigna</taxon>
    </lineage>
</organism>
<dbReference type="PRINTS" id="PR00727">
    <property type="entry name" value="LEADERPTASE"/>
</dbReference>
<dbReference type="GO" id="GO:0042720">
    <property type="term" value="C:mitochondrial inner membrane peptidase complex"/>
    <property type="evidence" value="ECO:0007669"/>
    <property type="project" value="TreeGrafter"/>
</dbReference>
<dbReference type="Pfam" id="PF10502">
    <property type="entry name" value="Peptidase_S26"/>
    <property type="match status" value="1"/>
</dbReference>
<dbReference type="Gene3D" id="2.10.109.10">
    <property type="entry name" value="Umud Fragment, subunit A"/>
    <property type="match status" value="1"/>
</dbReference>
<dbReference type="InterPro" id="IPR052064">
    <property type="entry name" value="Mito_IMP1_subunit"/>
</dbReference>
<feature type="active site" evidence="7">
    <location>
        <position position="107"/>
    </location>
</feature>